<evidence type="ECO:0008006" key="5">
    <source>
        <dbReference type="Google" id="ProtNLM"/>
    </source>
</evidence>
<evidence type="ECO:0000256" key="2">
    <source>
        <dbReference type="ARBA" id="ARBA00022833"/>
    </source>
</evidence>
<evidence type="ECO:0000256" key="1">
    <source>
        <dbReference type="ARBA" id="ARBA00006676"/>
    </source>
</evidence>
<dbReference type="SUPFAM" id="SSF51556">
    <property type="entry name" value="Metallo-dependent hydrolases"/>
    <property type="match status" value="1"/>
</dbReference>
<evidence type="ECO:0000256" key="3">
    <source>
        <dbReference type="ARBA" id="ARBA00023080"/>
    </source>
</evidence>
<dbReference type="EMBL" id="HE573024">
    <property type="protein sequence ID" value="CCC49757.1"/>
    <property type="molecule type" value="Genomic_DNA"/>
</dbReference>
<dbReference type="VEuPathDB" id="TriTrypDB:TvY486_0803650"/>
<proteinExistence type="inferred from homology"/>
<dbReference type="AlphaFoldDB" id="G0U102"/>
<accession>G0U102</accession>
<gene>
    <name evidence="4" type="ORF">TVY486_0803650</name>
</gene>
<reference evidence="4" key="1">
    <citation type="journal article" date="2012" name="Proc. Natl. Acad. Sci. U.S.A.">
        <title>Antigenic diversity is generated by distinct evolutionary mechanisms in African trypanosome species.</title>
        <authorList>
            <person name="Jackson A.P."/>
            <person name="Berry A."/>
            <person name="Aslett M."/>
            <person name="Allison H.C."/>
            <person name="Burton P."/>
            <person name="Vavrova-Anderson J."/>
            <person name="Brown R."/>
            <person name="Browne H."/>
            <person name="Corton N."/>
            <person name="Hauser H."/>
            <person name="Gamble J."/>
            <person name="Gilderthorp R."/>
            <person name="Marcello L."/>
            <person name="McQuillan J."/>
            <person name="Otto T.D."/>
            <person name="Quail M.A."/>
            <person name="Sanders M.J."/>
            <person name="van Tonder A."/>
            <person name="Ginger M.L."/>
            <person name="Field M.C."/>
            <person name="Barry J.D."/>
            <person name="Hertz-Fowler C."/>
            <person name="Berriman M."/>
        </authorList>
    </citation>
    <scope>NUCLEOTIDE SEQUENCE</scope>
    <source>
        <strain evidence="4">Y486</strain>
    </source>
</reference>
<keyword evidence="3" id="KW-0546">Nucleotide metabolism</keyword>
<organism evidence="4">
    <name type="scientific">Trypanosoma vivax (strain Y486)</name>
    <dbReference type="NCBI Taxonomy" id="1055687"/>
    <lineage>
        <taxon>Eukaryota</taxon>
        <taxon>Discoba</taxon>
        <taxon>Euglenozoa</taxon>
        <taxon>Kinetoplastea</taxon>
        <taxon>Metakinetoplastina</taxon>
        <taxon>Trypanosomatida</taxon>
        <taxon>Trypanosomatidae</taxon>
        <taxon>Trypanosoma</taxon>
        <taxon>Duttonella</taxon>
    </lineage>
</organism>
<dbReference type="GO" id="GO:0046103">
    <property type="term" value="P:inosine biosynthetic process"/>
    <property type="evidence" value="ECO:0007669"/>
    <property type="project" value="TreeGrafter"/>
</dbReference>
<dbReference type="Gene3D" id="3.20.20.140">
    <property type="entry name" value="Metal-dependent hydrolases"/>
    <property type="match status" value="1"/>
</dbReference>
<keyword evidence="2" id="KW-0862">Zinc</keyword>
<dbReference type="PANTHER" id="PTHR11409:SF42">
    <property type="entry name" value="ADENOSINE DEAMINASE-LIKE PROTEIN"/>
    <property type="match status" value="1"/>
</dbReference>
<name>G0U102_TRYVY</name>
<comment type="similarity">
    <text evidence="1">Belongs to the metallo-dependent hydrolases superfamily. Adenosine and AMP deaminases family.</text>
</comment>
<protein>
    <recommendedName>
        <fullName evidence="5">Adenosine deaminase</fullName>
    </recommendedName>
</protein>
<dbReference type="GO" id="GO:0006154">
    <property type="term" value="P:adenosine catabolic process"/>
    <property type="evidence" value="ECO:0007669"/>
    <property type="project" value="TreeGrafter"/>
</dbReference>
<sequence>MSRTTFRGLWEKHCAGLESPALRDVPKVDLHCHLNGSISAALLSHMESLLEKRREQPLFLKGAERAEQHVNAGDEKTGSVPAVDSTVDCDRKVAENALNKCSTPAERMECCFKVFDNIYKVMNNLVFTRMSVQDLLLHSAAENVFLLEIRTSLREELYETPEAVGRVTKKAYAETVIKTVEHIMRGGVVDFLTGELLPIGEPIPTTWWHYFLRLYGGLFSEMSYDKGESTNVSPPTEASEVPGSREWLRIQNRLMNSMHVRLLLSINRSQSAEEAMGVVVLAKEVQCEQIERFFANQHLSERKRMRDSETNGTWASPCTGGLMLCDAIRRTCWVTGVDLSGNCRKNHFSDFVPALNQARRVSGSEGGCAYVSLGVTLHAGEKPDACELAQMVVFAPERWGHLVFTNEESMSAIAGRHDPIELCLTSNALTGGYDSVDDHHLDIIVAAQRRANESRCPSYGNARKLVELLTDTGSLEEAMRCRLKRRLRRWYVGAPDSTSQEEIQDKTDHDGVTLIPNVSFNTDDRGVFDTTMTRELEFLLRHSSMTNSATSPATSVKAAWALMRLSLLHTFELPLEVLFLARNGLKGNSNSKTDPRERSCDHIAAPQSDADLHSVRAQVALLDGAGRAKLSLVELDWLLEGFDALLAQAMAKA</sequence>
<dbReference type="PANTHER" id="PTHR11409">
    <property type="entry name" value="ADENOSINE DEAMINASE"/>
    <property type="match status" value="1"/>
</dbReference>
<dbReference type="InterPro" id="IPR006330">
    <property type="entry name" value="Ado/ade_deaminase"/>
</dbReference>
<dbReference type="GO" id="GO:0009117">
    <property type="term" value="P:nucleotide metabolic process"/>
    <property type="evidence" value="ECO:0007669"/>
    <property type="project" value="UniProtKB-KW"/>
</dbReference>
<evidence type="ECO:0000313" key="4">
    <source>
        <dbReference type="EMBL" id="CCC49757.1"/>
    </source>
</evidence>
<dbReference type="OMA" id="YCFTVFD"/>
<dbReference type="GO" id="GO:0004000">
    <property type="term" value="F:adenosine deaminase activity"/>
    <property type="evidence" value="ECO:0007669"/>
    <property type="project" value="TreeGrafter"/>
</dbReference>
<dbReference type="InterPro" id="IPR032466">
    <property type="entry name" value="Metal_Hydrolase"/>
</dbReference>